<dbReference type="CDD" id="cd06464">
    <property type="entry name" value="ACD_sHsps-like"/>
    <property type="match status" value="1"/>
</dbReference>
<keyword evidence="7" id="KW-0812">Transmembrane</keyword>
<keyword evidence="2" id="KW-1003">Cell membrane</keyword>
<evidence type="ECO:0000256" key="1">
    <source>
        <dbReference type="ARBA" id="ARBA00004162"/>
    </source>
</evidence>
<evidence type="ECO:0000256" key="2">
    <source>
        <dbReference type="ARBA" id="ARBA00022475"/>
    </source>
</evidence>
<comment type="caution">
    <text evidence="9">The sequence shown here is derived from an EMBL/GenBank/DDBJ whole genome shotgun (WGS) entry which is preliminary data.</text>
</comment>
<feature type="region of interest" description="Disordered" evidence="6">
    <location>
        <begin position="57"/>
        <end position="80"/>
    </location>
</feature>
<dbReference type="GO" id="GO:0006952">
    <property type="term" value="P:defense response"/>
    <property type="evidence" value="ECO:0007669"/>
    <property type="project" value="UniProtKB-KW"/>
</dbReference>
<reference evidence="9" key="1">
    <citation type="submission" date="2023-05" db="EMBL/GenBank/DDBJ databases">
        <title>Nepenthes gracilis genome sequencing.</title>
        <authorList>
            <person name="Fukushima K."/>
        </authorList>
    </citation>
    <scope>NUCLEOTIDE SEQUENCE</scope>
    <source>
        <strain evidence="9">SING2019-196</strain>
    </source>
</reference>
<dbReference type="PANTHER" id="PTHR43670">
    <property type="entry name" value="HEAT SHOCK PROTEIN 26"/>
    <property type="match status" value="1"/>
</dbReference>
<dbReference type="SUPFAM" id="SSF49764">
    <property type="entry name" value="HSP20-like chaperones"/>
    <property type="match status" value="1"/>
</dbReference>
<proteinExistence type="inferred from homology"/>
<keyword evidence="3" id="KW-0611">Plant defense</keyword>
<protein>
    <recommendedName>
        <fullName evidence="8">SHSP domain-containing protein</fullName>
    </recommendedName>
</protein>
<dbReference type="InterPro" id="IPR002068">
    <property type="entry name" value="A-crystallin/Hsp20_dom"/>
</dbReference>
<accession>A0AAD3XME7</accession>
<dbReference type="InterPro" id="IPR008978">
    <property type="entry name" value="HSP20-like_chaperone"/>
</dbReference>
<keyword evidence="7" id="KW-0472">Membrane</keyword>
<dbReference type="EMBL" id="BSYO01000009">
    <property type="protein sequence ID" value="GMH09704.1"/>
    <property type="molecule type" value="Genomic_DNA"/>
</dbReference>
<evidence type="ECO:0000256" key="6">
    <source>
        <dbReference type="SAM" id="MobiDB-lite"/>
    </source>
</evidence>
<evidence type="ECO:0000256" key="3">
    <source>
        <dbReference type="ARBA" id="ARBA00022821"/>
    </source>
</evidence>
<dbReference type="PANTHER" id="PTHR43670:SF114">
    <property type="entry name" value="OS05G0592000 PROTEIN"/>
    <property type="match status" value="1"/>
</dbReference>
<dbReference type="Proteomes" id="UP001279734">
    <property type="component" value="Unassembled WGS sequence"/>
</dbReference>
<dbReference type="PROSITE" id="PS01031">
    <property type="entry name" value="SHSP"/>
    <property type="match status" value="1"/>
</dbReference>
<evidence type="ECO:0000313" key="9">
    <source>
        <dbReference type="EMBL" id="GMH09704.1"/>
    </source>
</evidence>
<feature type="domain" description="SHSP" evidence="8">
    <location>
        <begin position="58"/>
        <end position="165"/>
    </location>
</feature>
<evidence type="ECO:0000256" key="7">
    <source>
        <dbReference type="SAM" id="Phobius"/>
    </source>
</evidence>
<evidence type="ECO:0000313" key="10">
    <source>
        <dbReference type="Proteomes" id="UP001279734"/>
    </source>
</evidence>
<dbReference type="Gene3D" id="2.60.40.790">
    <property type="match status" value="1"/>
</dbReference>
<evidence type="ECO:0000259" key="8">
    <source>
        <dbReference type="PROSITE" id="PS01031"/>
    </source>
</evidence>
<organism evidence="9 10">
    <name type="scientific">Nepenthes gracilis</name>
    <name type="common">Slender pitcher plant</name>
    <dbReference type="NCBI Taxonomy" id="150966"/>
    <lineage>
        <taxon>Eukaryota</taxon>
        <taxon>Viridiplantae</taxon>
        <taxon>Streptophyta</taxon>
        <taxon>Embryophyta</taxon>
        <taxon>Tracheophyta</taxon>
        <taxon>Spermatophyta</taxon>
        <taxon>Magnoliopsida</taxon>
        <taxon>eudicotyledons</taxon>
        <taxon>Gunneridae</taxon>
        <taxon>Pentapetalae</taxon>
        <taxon>Caryophyllales</taxon>
        <taxon>Nepenthaceae</taxon>
        <taxon>Nepenthes</taxon>
    </lineage>
</organism>
<keyword evidence="10" id="KW-1185">Reference proteome</keyword>
<comment type="subcellular location">
    <subcellularLocation>
        <location evidence="1">Cell membrane</location>
        <topology evidence="1">Single-pass membrane protein</topology>
    </subcellularLocation>
</comment>
<sequence length="247" mass="26769">METKLGNGIETVRRAAPASGGCNIEGHLCDKQESEHEELQQEHVLLLEESGLRIQTRALTGSGRHENNDGMKSSSRRGWVSGQAGFKKDQLRVQVSTNGVLKISGERPVKEDGSEKKRFFKETSVPTGCDISEIKAQLISGRLHIVMPKKTTPLQPPELVEIILPEKPAAGEACTVQEKMAPIDPDNRKFGLGMSSSSIDTARLRVGNKMAVGLAVLAVAALVGAYAAYKYRSSSHGTIEDTFKYPA</sequence>
<name>A0AAD3XME7_NEPGR</name>
<dbReference type="GO" id="GO:0034605">
    <property type="term" value="P:cellular response to heat"/>
    <property type="evidence" value="ECO:0007669"/>
    <property type="project" value="TreeGrafter"/>
</dbReference>
<dbReference type="GO" id="GO:0005886">
    <property type="term" value="C:plasma membrane"/>
    <property type="evidence" value="ECO:0007669"/>
    <property type="project" value="UniProtKB-SubCell"/>
</dbReference>
<evidence type="ECO:0000256" key="5">
    <source>
        <dbReference type="RuleBase" id="RU003616"/>
    </source>
</evidence>
<dbReference type="Pfam" id="PF00011">
    <property type="entry name" value="HSP20"/>
    <property type="match status" value="1"/>
</dbReference>
<keyword evidence="7" id="KW-1133">Transmembrane helix</keyword>
<dbReference type="AlphaFoldDB" id="A0AAD3XME7"/>
<feature type="transmembrane region" description="Helical" evidence="7">
    <location>
        <begin position="210"/>
        <end position="229"/>
    </location>
</feature>
<comment type="similarity">
    <text evidence="4 5">Belongs to the small heat shock protein (HSP20) family.</text>
</comment>
<gene>
    <name evidence="9" type="ORF">Nepgr_011545</name>
</gene>
<evidence type="ECO:0000256" key="4">
    <source>
        <dbReference type="PROSITE-ProRule" id="PRU00285"/>
    </source>
</evidence>